<feature type="non-terminal residue" evidence="1">
    <location>
        <position position="46"/>
    </location>
</feature>
<sequence length="46" mass="5625">TYEVPINRRPSLLRTIEYRYVVNSLKLDSSNMRPLRQFRRSRTMPI</sequence>
<name>A0ACA9PG53_9GLOM</name>
<feature type="non-terminal residue" evidence="1">
    <location>
        <position position="1"/>
    </location>
</feature>
<dbReference type="Proteomes" id="UP000789860">
    <property type="component" value="Unassembled WGS sequence"/>
</dbReference>
<reference evidence="1" key="1">
    <citation type="submission" date="2021-06" db="EMBL/GenBank/DDBJ databases">
        <authorList>
            <person name="Kallberg Y."/>
            <person name="Tangrot J."/>
            <person name="Rosling A."/>
        </authorList>
    </citation>
    <scope>NUCLEOTIDE SEQUENCE</scope>
    <source>
        <strain evidence="1">AU212A</strain>
    </source>
</reference>
<gene>
    <name evidence="1" type="ORF">SCALOS_LOCUS10617</name>
</gene>
<evidence type="ECO:0000313" key="1">
    <source>
        <dbReference type="EMBL" id="CAG8704479.1"/>
    </source>
</evidence>
<comment type="caution">
    <text evidence="1">The sequence shown here is derived from an EMBL/GenBank/DDBJ whole genome shotgun (WGS) entry which is preliminary data.</text>
</comment>
<evidence type="ECO:0000313" key="2">
    <source>
        <dbReference type="Proteomes" id="UP000789860"/>
    </source>
</evidence>
<organism evidence="1 2">
    <name type="scientific">Scutellospora calospora</name>
    <dbReference type="NCBI Taxonomy" id="85575"/>
    <lineage>
        <taxon>Eukaryota</taxon>
        <taxon>Fungi</taxon>
        <taxon>Fungi incertae sedis</taxon>
        <taxon>Mucoromycota</taxon>
        <taxon>Glomeromycotina</taxon>
        <taxon>Glomeromycetes</taxon>
        <taxon>Diversisporales</taxon>
        <taxon>Gigasporaceae</taxon>
        <taxon>Scutellospora</taxon>
    </lineage>
</organism>
<proteinExistence type="predicted"/>
<dbReference type="EMBL" id="CAJVPM010040856">
    <property type="protein sequence ID" value="CAG8704479.1"/>
    <property type="molecule type" value="Genomic_DNA"/>
</dbReference>
<protein>
    <submittedName>
        <fullName evidence="1">9617_t:CDS:1</fullName>
    </submittedName>
</protein>
<accession>A0ACA9PG53</accession>
<keyword evidence="2" id="KW-1185">Reference proteome</keyword>